<reference evidence="2" key="2">
    <citation type="journal article" date="2015" name="Fish Shellfish Immunol.">
        <title>Early steps in the European eel (Anguilla anguilla)-Vibrio vulnificus interaction in the gills: Role of the RtxA13 toxin.</title>
        <authorList>
            <person name="Callol A."/>
            <person name="Pajuelo D."/>
            <person name="Ebbesson L."/>
            <person name="Teles M."/>
            <person name="MacKenzie S."/>
            <person name="Amaro C."/>
        </authorList>
    </citation>
    <scope>NUCLEOTIDE SEQUENCE</scope>
</reference>
<dbReference type="AlphaFoldDB" id="A0A0E9X068"/>
<name>A0A0E9X068_ANGAN</name>
<dbReference type="EMBL" id="GBXM01012588">
    <property type="protein sequence ID" value="JAH95989.1"/>
    <property type="molecule type" value="Transcribed_RNA"/>
</dbReference>
<organism evidence="2">
    <name type="scientific">Anguilla anguilla</name>
    <name type="common">European freshwater eel</name>
    <name type="synonym">Muraena anguilla</name>
    <dbReference type="NCBI Taxonomy" id="7936"/>
    <lineage>
        <taxon>Eukaryota</taxon>
        <taxon>Metazoa</taxon>
        <taxon>Chordata</taxon>
        <taxon>Craniata</taxon>
        <taxon>Vertebrata</taxon>
        <taxon>Euteleostomi</taxon>
        <taxon>Actinopterygii</taxon>
        <taxon>Neopterygii</taxon>
        <taxon>Teleostei</taxon>
        <taxon>Anguilliformes</taxon>
        <taxon>Anguillidae</taxon>
        <taxon>Anguilla</taxon>
    </lineage>
</organism>
<accession>A0A0E9X068</accession>
<evidence type="ECO:0000313" key="2">
    <source>
        <dbReference type="EMBL" id="JAH95989.1"/>
    </source>
</evidence>
<proteinExistence type="predicted"/>
<reference evidence="2" key="1">
    <citation type="submission" date="2014-11" db="EMBL/GenBank/DDBJ databases">
        <authorList>
            <person name="Amaro Gonzalez C."/>
        </authorList>
    </citation>
    <scope>NUCLEOTIDE SEQUENCE</scope>
</reference>
<sequence>MPGGLVSMQTGKKCSALFSMPREGPSLTPQRLLLSYQIQKAHTTHIPKNTDRNTKGNQHNTC</sequence>
<evidence type="ECO:0000256" key="1">
    <source>
        <dbReference type="SAM" id="MobiDB-lite"/>
    </source>
</evidence>
<feature type="region of interest" description="Disordered" evidence="1">
    <location>
        <begin position="42"/>
        <end position="62"/>
    </location>
</feature>
<protein>
    <submittedName>
        <fullName evidence="2">Uncharacterized protein</fullName>
    </submittedName>
</protein>